<keyword evidence="6" id="KW-1185">Reference proteome</keyword>
<dbReference type="PANTHER" id="PTHR23542:SF1">
    <property type="entry name" value="MAJOR FACILITATOR SUPERFAMILY (MFS) PROFILE DOMAIN-CONTAINING PROTEIN"/>
    <property type="match status" value="1"/>
</dbReference>
<feature type="region of interest" description="Disordered" evidence="1">
    <location>
        <begin position="1"/>
        <end position="29"/>
    </location>
</feature>
<evidence type="ECO:0000313" key="3">
    <source>
        <dbReference type="EMBL" id="SCL72217.1"/>
    </source>
</evidence>
<proteinExistence type="predicted"/>
<reference evidence="3 5" key="1">
    <citation type="submission" date="2016-06" db="EMBL/GenBank/DDBJ databases">
        <authorList>
            <person name="Kjaerup R.B."/>
            <person name="Dalgaard T.S."/>
            <person name="Juul-Madsen H.R."/>
        </authorList>
    </citation>
    <scope>NUCLEOTIDE SEQUENCE [LARGE SCALE GENOMIC DNA]</scope>
    <source>
        <strain evidence="3 5">DSM 43363</strain>
    </source>
</reference>
<feature type="transmembrane region" description="Helical" evidence="2">
    <location>
        <begin position="72"/>
        <end position="93"/>
    </location>
</feature>
<dbReference type="EMBL" id="CP109071">
    <property type="protein sequence ID" value="WSA31845.1"/>
    <property type="molecule type" value="Genomic_DNA"/>
</dbReference>
<evidence type="ECO:0000256" key="2">
    <source>
        <dbReference type="SAM" id="Phobius"/>
    </source>
</evidence>
<dbReference type="InterPro" id="IPR011701">
    <property type="entry name" value="MFS"/>
</dbReference>
<feature type="transmembrane region" description="Helical" evidence="2">
    <location>
        <begin position="386"/>
        <end position="408"/>
    </location>
</feature>
<dbReference type="EMBL" id="FMIC01000002">
    <property type="protein sequence ID" value="SCL72217.1"/>
    <property type="molecule type" value="Genomic_DNA"/>
</dbReference>
<feature type="transmembrane region" description="Helical" evidence="2">
    <location>
        <begin position="44"/>
        <end position="66"/>
    </location>
</feature>
<keyword evidence="2" id="KW-0812">Transmembrane</keyword>
<evidence type="ECO:0000313" key="4">
    <source>
        <dbReference type="EMBL" id="WSA31845.1"/>
    </source>
</evidence>
<dbReference type="OrthoDB" id="5243516at2"/>
<dbReference type="Pfam" id="PF07690">
    <property type="entry name" value="MFS_1"/>
    <property type="match status" value="1"/>
</dbReference>
<keyword evidence="2" id="KW-0472">Membrane</keyword>
<feature type="transmembrane region" description="Helical" evidence="2">
    <location>
        <begin position="236"/>
        <end position="257"/>
    </location>
</feature>
<feature type="transmembrane region" description="Helical" evidence="2">
    <location>
        <begin position="195"/>
        <end position="215"/>
    </location>
</feature>
<dbReference type="GO" id="GO:0022857">
    <property type="term" value="F:transmembrane transporter activity"/>
    <property type="evidence" value="ECO:0007669"/>
    <property type="project" value="InterPro"/>
</dbReference>
<organism evidence="3 5">
    <name type="scientific">Micromonospora peucetia</name>
    <dbReference type="NCBI Taxonomy" id="47871"/>
    <lineage>
        <taxon>Bacteria</taxon>
        <taxon>Bacillati</taxon>
        <taxon>Actinomycetota</taxon>
        <taxon>Actinomycetes</taxon>
        <taxon>Micromonosporales</taxon>
        <taxon>Micromonosporaceae</taxon>
        <taxon>Micromonospora</taxon>
    </lineage>
</organism>
<evidence type="ECO:0000256" key="1">
    <source>
        <dbReference type="SAM" id="MobiDB-lite"/>
    </source>
</evidence>
<feature type="transmembrane region" description="Helical" evidence="2">
    <location>
        <begin position="105"/>
        <end position="124"/>
    </location>
</feature>
<dbReference type="PANTHER" id="PTHR23542">
    <property type="match status" value="1"/>
</dbReference>
<dbReference type="SUPFAM" id="SSF103473">
    <property type="entry name" value="MFS general substrate transporter"/>
    <property type="match status" value="1"/>
</dbReference>
<sequence>MPVPDDTELVPPADRSSGGGRPTDADPTDTSALAVLRAPQTARVLAASLLGRIPLGAAPLALLVFARETMTLTVAGLLVAAFTAGTAVGQPMLARMADRWRQPPVLWLAVTASTIGFALTAAHVNLPVTVFAAALAGAGAPPFESCLRVLWRGLLPAHRVQTAYTLDIAVQETIFILGPVVTLAAVGLVGPAGGLAAAAFFQAAGTVWFATTDAVRRWRGEPAVRHWAGPLRAGRLRLVLGALVLVGAAVGSVTVAATGYAESAGARSWAGWLLAAQATGALIGGLIFVRFGGLRRYATLPRVVGVFALGYLPLLLTPAPAVMLVLMAVSGLALPALLTIAFVALDDLAPAGTVAEAFAWAATAFSVGSAGGAAAAGALLDATGEVTVGFLIAPLSAAAACGIALTGARTLGRGGSAG</sequence>
<dbReference type="STRING" id="47871.GA0070608_4891"/>
<keyword evidence="2" id="KW-1133">Transmembrane helix</keyword>
<dbReference type="Gene3D" id="1.20.1250.20">
    <property type="entry name" value="MFS general substrate transporter like domains"/>
    <property type="match status" value="1"/>
</dbReference>
<dbReference type="AlphaFoldDB" id="A0A1C6W160"/>
<evidence type="ECO:0000313" key="6">
    <source>
        <dbReference type="Proteomes" id="UP001334804"/>
    </source>
</evidence>
<name>A0A1C6W160_9ACTN</name>
<gene>
    <name evidence="3" type="ORF">GA0070608_4891</name>
    <name evidence="4" type="ORF">OIE14_27595</name>
</gene>
<dbReference type="InterPro" id="IPR036259">
    <property type="entry name" value="MFS_trans_sf"/>
</dbReference>
<feature type="transmembrane region" description="Helical" evidence="2">
    <location>
        <begin position="300"/>
        <end position="316"/>
    </location>
</feature>
<accession>A0A1C6W160</accession>
<evidence type="ECO:0000313" key="5">
    <source>
        <dbReference type="Proteomes" id="UP000199343"/>
    </source>
</evidence>
<feature type="transmembrane region" description="Helical" evidence="2">
    <location>
        <begin position="357"/>
        <end position="380"/>
    </location>
</feature>
<dbReference type="RefSeq" id="WP_091630771.1">
    <property type="nucleotide sequence ID" value="NZ_CP109071.1"/>
</dbReference>
<feature type="transmembrane region" description="Helical" evidence="2">
    <location>
        <begin position="269"/>
        <end position="288"/>
    </location>
</feature>
<dbReference type="Proteomes" id="UP000199343">
    <property type="component" value="Unassembled WGS sequence"/>
</dbReference>
<feature type="transmembrane region" description="Helical" evidence="2">
    <location>
        <begin position="322"/>
        <end position="345"/>
    </location>
</feature>
<dbReference type="Proteomes" id="UP001334804">
    <property type="component" value="Chromosome"/>
</dbReference>
<reference evidence="4 6" key="2">
    <citation type="submission" date="2022-10" db="EMBL/GenBank/DDBJ databases">
        <title>The complete genomes of actinobacterial strains from the NBC collection.</title>
        <authorList>
            <person name="Joergensen T.S."/>
            <person name="Alvarez Arevalo M."/>
            <person name="Sterndorff E.B."/>
            <person name="Faurdal D."/>
            <person name="Vuksanovic O."/>
            <person name="Mourched A.-S."/>
            <person name="Charusanti P."/>
            <person name="Shaw S."/>
            <person name="Blin K."/>
            <person name="Weber T."/>
        </authorList>
    </citation>
    <scope>NUCLEOTIDE SEQUENCE [LARGE SCALE GENOMIC DNA]</scope>
    <source>
        <strain evidence="4 6">NBC 01809</strain>
    </source>
</reference>
<feature type="transmembrane region" description="Helical" evidence="2">
    <location>
        <begin position="163"/>
        <end position="189"/>
    </location>
</feature>
<protein>
    <submittedName>
        <fullName evidence="4">MFS transporter</fullName>
    </submittedName>
    <submittedName>
        <fullName evidence="3">Predicted arabinose efflux permease, MFS family</fullName>
    </submittedName>
</protein>